<protein>
    <submittedName>
        <fullName evidence="1">Uncharacterized protein</fullName>
    </submittedName>
</protein>
<keyword evidence="2" id="KW-1185">Reference proteome</keyword>
<dbReference type="AlphaFoldDB" id="A0A7X6BF01"/>
<evidence type="ECO:0000313" key="2">
    <source>
        <dbReference type="Proteomes" id="UP000531251"/>
    </source>
</evidence>
<dbReference type="InterPro" id="IPR045565">
    <property type="entry name" value="Phage_capsid_2"/>
</dbReference>
<dbReference type="RefSeq" id="WP_167713106.1">
    <property type="nucleotide sequence ID" value="NZ_BAAADY010000034.1"/>
</dbReference>
<comment type="caution">
    <text evidence="1">The sequence shown here is derived from an EMBL/GenBank/DDBJ whole genome shotgun (WGS) entry which is preliminary data.</text>
</comment>
<accession>A0A7X6BF01</accession>
<evidence type="ECO:0000313" key="1">
    <source>
        <dbReference type="EMBL" id="NJB99870.1"/>
    </source>
</evidence>
<organism evidence="1 2">
    <name type="scientific">Sphingomonas trueperi</name>
    <dbReference type="NCBI Taxonomy" id="53317"/>
    <lineage>
        <taxon>Bacteria</taxon>
        <taxon>Pseudomonadati</taxon>
        <taxon>Pseudomonadota</taxon>
        <taxon>Alphaproteobacteria</taxon>
        <taxon>Sphingomonadales</taxon>
        <taxon>Sphingomonadaceae</taxon>
        <taxon>Sphingomonas</taxon>
    </lineage>
</organism>
<proteinExistence type="predicted"/>
<dbReference type="EMBL" id="JAATJB010000023">
    <property type="protein sequence ID" value="NJB99870.1"/>
    <property type="molecule type" value="Genomic_DNA"/>
</dbReference>
<dbReference type="Proteomes" id="UP000531251">
    <property type="component" value="Unassembled WGS sequence"/>
</dbReference>
<sequence length="312" mass="34435">MPENWADTTRTAEYQANVEFQLNETPGRAQMFAGSKGSHSGASVEITDRFSDMEAHEIEGRNADTVNTDTSVERRWMHKPRRRAVIPLLDPDDAMSTSVDIKSPLVVGTARGIRRTQDDAFLEGYFGTAYTGEKGTIAVPFKSANVMASDYGTTGTQTGMTLNKLIDMQMMISESFADEEETPIIPVTPRQVADLLKIPEIRSKDFNPQDVMPLQSGKVATFLGFTFVPMRYGSAKAYPRGSALTLASASPNIRSVPVFVPSGIHRGSWLEFESHIDLRADKNHSTQIAGYTCVGFTRLNEDKCFVMQCKEG</sequence>
<reference evidence="1 2" key="1">
    <citation type="submission" date="2020-03" db="EMBL/GenBank/DDBJ databases">
        <title>Genomic Encyclopedia of Type Strains, Phase IV (KMG-IV): sequencing the most valuable type-strain genomes for metagenomic binning, comparative biology and taxonomic classification.</title>
        <authorList>
            <person name="Goeker M."/>
        </authorList>
    </citation>
    <scope>NUCLEOTIDE SEQUENCE [LARGE SCALE GENOMIC DNA]</scope>
    <source>
        <strain evidence="1 2">DSM 7225</strain>
    </source>
</reference>
<name>A0A7X6BF01_9SPHN</name>
<dbReference type="Pfam" id="PF19821">
    <property type="entry name" value="Phage_capsid_2"/>
    <property type="match status" value="1"/>
</dbReference>
<gene>
    <name evidence="1" type="ORF">GGR89_004216</name>
</gene>